<evidence type="ECO:0000256" key="1">
    <source>
        <dbReference type="SAM" id="MobiDB-lite"/>
    </source>
</evidence>
<feature type="region of interest" description="Disordered" evidence="1">
    <location>
        <begin position="1"/>
        <end position="22"/>
    </location>
</feature>
<sequence length="283" mass="30883">MNEGTGDFTPTSTTTAPGGSVVQVWSPPSEPRALVQFQHGFGEYGERYVHRYHGLIPHLVGLGFEVWAMDLPGHGHSPGRRGVTDVCEAVREHGDVRARMLERGLPVLLFGHSLGGLVSAGSMLRAPEGVHGIMLTGPAFVPRAPGAVRVSADLVSRVVPHVPVPVRREPASAPDRKQFAQRAAEREPLLYVGKVPMRTGVTTLETASRLWRRVDRWHTPSLVVHGTRDTSTDPRMSVRLVERIPAEDKTMHLVEGGRHELLHAAGGDRIVELLGSWALDHIS</sequence>
<dbReference type="Pfam" id="PF12146">
    <property type="entry name" value="Hydrolase_4"/>
    <property type="match status" value="1"/>
</dbReference>
<feature type="domain" description="Serine aminopeptidase S33" evidence="2">
    <location>
        <begin position="30"/>
        <end position="263"/>
    </location>
</feature>
<proteinExistence type="predicted"/>
<dbReference type="Proteomes" id="UP000806528">
    <property type="component" value="Unassembled WGS sequence"/>
</dbReference>
<dbReference type="GO" id="GO:0016787">
    <property type="term" value="F:hydrolase activity"/>
    <property type="evidence" value="ECO:0007669"/>
    <property type="project" value="UniProtKB-KW"/>
</dbReference>
<dbReference type="InterPro" id="IPR051044">
    <property type="entry name" value="MAG_DAG_Lipase"/>
</dbReference>
<dbReference type="SUPFAM" id="SSF53474">
    <property type="entry name" value="alpha/beta-Hydrolases"/>
    <property type="match status" value="1"/>
</dbReference>
<dbReference type="InterPro" id="IPR000073">
    <property type="entry name" value="AB_hydrolase_1"/>
</dbReference>
<dbReference type="InterPro" id="IPR022742">
    <property type="entry name" value="Hydrolase_4"/>
</dbReference>
<dbReference type="PANTHER" id="PTHR11614">
    <property type="entry name" value="PHOSPHOLIPASE-RELATED"/>
    <property type="match status" value="1"/>
</dbReference>
<dbReference type="InterPro" id="IPR029058">
    <property type="entry name" value="AB_hydrolase_fold"/>
</dbReference>
<organism evidence="3 4">
    <name type="scientific">Nocardiopsis coralli</name>
    <dbReference type="NCBI Taxonomy" id="2772213"/>
    <lineage>
        <taxon>Bacteria</taxon>
        <taxon>Bacillati</taxon>
        <taxon>Actinomycetota</taxon>
        <taxon>Actinomycetes</taxon>
        <taxon>Streptosporangiales</taxon>
        <taxon>Nocardiopsidaceae</taxon>
        <taxon>Nocardiopsis</taxon>
    </lineage>
</organism>
<comment type="caution">
    <text evidence="3">The sequence shown here is derived from an EMBL/GenBank/DDBJ whole genome shotgun (WGS) entry which is preliminary data.</text>
</comment>
<evidence type="ECO:0000313" key="4">
    <source>
        <dbReference type="Proteomes" id="UP000806528"/>
    </source>
</evidence>
<gene>
    <name evidence="3" type="ORF">IDM40_07905</name>
</gene>
<reference evidence="3 4" key="1">
    <citation type="submission" date="2020-09" db="EMBL/GenBank/DDBJ databases">
        <title>Diversity and distribution of actinomycetes associated with coral in the coast of Hainan.</title>
        <authorList>
            <person name="Li F."/>
        </authorList>
    </citation>
    <scope>NUCLEOTIDE SEQUENCE [LARGE SCALE GENOMIC DNA]</scope>
    <source>
        <strain evidence="3 4">HNM0947</strain>
    </source>
</reference>
<dbReference type="PRINTS" id="PR00111">
    <property type="entry name" value="ABHYDROLASE"/>
</dbReference>
<dbReference type="EMBL" id="JADBGI010000005">
    <property type="protein sequence ID" value="MBE2998626.1"/>
    <property type="molecule type" value="Genomic_DNA"/>
</dbReference>
<keyword evidence="4" id="KW-1185">Reference proteome</keyword>
<accession>A0ABR9P465</accession>
<dbReference type="RefSeq" id="WP_193121260.1">
    <property type="nucleotide sequence ID" value="NZ_JADBGI010000005.1"/>
</dbReference>
<keyword evidence="3" id="KW-0378">Hydrolase</keyword>
<evidence type="ECO:0000313" key="3">
    <source>
        <dbReference type="EMBL" id="MBE2998626.1"/>
    </source>
</evidence>
<feature type="compositionally biased region" description="Low complexity" evidence="1">
    <location>
        <begin position="1"/>
        <end position="20"/>
    </location>
</feature>
<protein>
    <submittedName>
        <fullName evidence="3">Alpha/beta fold hydrolase</fullName>
    </submittedName>
</protein>
<name>A0ABR9P465_9ACTN</name>
<evidence type="ECO:0000259" key="2">
    <source>
        <dbReference type="Pfam" id="PF12146"/>
    </source>
</evidence>
<dbReference type="Gene3D" id="3.40.50.1820">
    <property type="entry name" value="alpha/beta hydrolase"/>
    <property type="match status" value="1"/>
</dbReference>